<keyword evidence="2" id="KW-0539">Nucleus</keyword>
<dbReference type="InterPro" id="IPR004123">
    <property type="entry name" value="Dim1"/>
</dbReference>
<dbReference type="PANTHER" id="PTHR12052:SF5">
    <property type="entry name" value="THIOREDOXIN-LIKE PROTEIN 4A"/>
    <property type="match status" value="1"/>
</dbReference>
<sequence length="119" mass="13889">MLFELKTPYAVDSAIMGETERLVIILFQSGQSDLEQFLESHQVLLVNMAIFFKVNIEIVPQFNNIYDITEDTVMIFYKNKHVQTEFGSKLIKVIESDKFIQIIQKAYINVKKVQKEIKV</sequence>
<name>A0ABP1H6U3_9EUKA</name>
<dbReference type="Proteomes" id="UP001642409">
    <property type="component" value="Unassembled WGS sequence"/>
</dbReference>
<dbReference type="SMART" id="SM01410">
    <property type="entry name" value="DIM1"/>
    <property type="match status" value="1"/>
</dbReference>
<keyword evidence="4" id="KW-1185">Reference proteome</keyword>
<accession>A0ABP1H6U3</accession>
<comment type="caution">
    <text evidence="3">The sequence shown here is derived from an EMBL/GenBank/DDBJ whole genome shotgun (WGS) entry which is preliminary data.</text>
</comment>
<evidence type="ECO:0000256" key="1">
    <source>
        <dbReference type="ARBA" id="ARBA00004123"/>
    </source>
</evidence>
<evidence type="ECO:0000313" key="3">
    <source>
        <dbReference type="EMBL" id="CAL5987453.1"/>
    </source>
</evidence>
<proteinExistence type="predicted"/>
<reference evidence="3 4" key="1">
    <citation type="submission" date="2024-07" db="EMBL/GenBank/DDBJ databases">
        <authorList>
            <person name="Akdeniz Z."/>
        </authorList>
    </citation>
    <scope>NUCLEOTIDE SEQUENCE [LARGE SCALE GENOMIC DNA]</scope>
</reference>
<comment type="subcellular location">
    <subcellularLocation>
        <location evidence="1">Nucleus</location>
    </subcellularLocation>
</comment>
<evidence type="ECO:0000313" key="4">
    <source>
        <dbReference type="Proteomes" id="UP001642409"/>
    </source>
</evidence>
<gene>
    <name evidence="3" type="ORF">HINF_LOCUS9900</name>
</gene>
<organism evidence="3 4">
    <name type="scientific">Hexamita inflata</name>
    <dbReference type="NCBI Taxonomy" id="28002"/>
    <lineage>
        <taxon>Eukaryota</taxon>
        <taxon>Metamonada</taxon>
        <taxon>Diplomonadida</taxon>
        <taxon>Hexamitidae</taxon>
        <taxon>Hexamitinae</taxon>
        <taxon>Hexamita</taxon>
    </lineage>
</organism>
<dbReference type="Gene3D" id="3.40.30.10">
    <property type="entry name" value="Glutaredoxin"/>
    <property type="match status" value="1"/>
</dbReference>
<dbReference type="PANTHER" id="PTHR12052">
    <property type="entry name" value="THIOREDOXIN-LIKE PROTEN 4A, 4B"/>
    <property type="match status" value="1"/>
</dbReference>
<dbReference type="EMBL" id="CAXDID020000021">
    <property type="protein sequence ID" value="CAL5987453.1"/>
    <property type="molecule type" value="Genomic_DNA"/>
</dbReference>
<evidence type="ECO:0000256" key="2">
    <source>
        <dbReference type="ARBA" id="ARBA00023242"/>
    </source>
</evidence>
<protein>
    <submittedName>
        <fullName evidence="3">Mitosis_protein DIM1 domain-containing protein</fullName>
    </submittedName>
</protein>
<dbReference type="Pfam" id="PF02966">
    <property type="entry name" value="DIM1"/>
    <property type="match status" value="1"/>
</dbReference>